<evidence type="ECO:0000313" key="1">
    <source>
        <dbReference type="EMBL" id="VUZ41030.1"/>
    </source>
</evidence>
<keyword evidence="2" id="KW-1185">Reference proteome</keyword>
<dbReference type="Proteomes" id="UP000321570">
    <property type="component" value="Unassembled WGS sequence"/>
</dbReference>
<evidence type="ECO:0000313" key="2">
    <source>
        <dbReference type="Proteomes" id="UP000321570"/>
    </source>
</evidence>
<gene>
    <name evidence="1" type="ORF">WMSIL1_LOCUS1834</name>
</gene>
<organism evidence="1 2">
    <name type="scientific">Hymenolepis diminuta</name>
    <name type="common">Rat tapeworm</name>
    <dbReference type="NCBI Taxonomy" id="6216"/>
    <lineage>
        <taxon>Eukaryota</taxon>
        <taxon>Metazoa</taxon>
        <taxon>Spiralia</taxon>
        <taxon>Lophotrochozoa</taxon>
        <taxon>Platyhelminthes</taxon>
        <taxon>Cestoda</taxon>
        <taxon>Eucestoda</taxon>
        <taxon>Cyclophyllidea</taxon>
        <taxon>Hymenolepididae</taxon>
        <taxon>Hymenolepis</taxon>
    </lineage>
</organism>
<reference evidence="1 2" key="1">
    <citation type="submission" date="2019-07" db="EMBL/GenBank/DDBJ databases">
        <authorList>
            <person name="Jastrzebski P J."/>
            <person name="Paukszto L."/>
            <person name="Jastrzebski P J."/>
        </authorList>
    </citation>
    <scope>NUCLEOTIDE SEQUENCE [LARGE SCALE GENOMIC DNA]</scope>
    <source>
        <strain evidence="1 2">WMS-il1</strain>
    </source>
</reference>
<name>A0A564Y1E3_HYMDI</name>
<dbReference type="EMBL" id="CABIJS010000044">
    <property type="protein sequence ID" value="VUZ41030.1"/>
    <property type="molecule type" value="Genomic_DNA"/>
</dbReference>
<proteinExistence type="predicted"/>
<protein>
    <submittedName>
        <fullName evidence="1">Uncharacterized protein</fullName>
    </submittedName>
</protein>
<sequence>MVQWNASEHGYVRRISQLSTKKKRQENILNKKPPSPYWLCGKMHYSRGYPYRDYICNVCGMEEAKCGTIKRAFKEKGCL</sequence>
<accession>A0A564Y1E3</accession>
<dbReference type="AlphaFoldDB" id="A0A564Y1E3"/>